<gene>
    <name evidence="2" type="ORF">HMPREF0381_0137</name>
</gene>
<feature type="transmembrane region" description="Helical" evidence="1">
    <location>
        <begin position="9"/>
        <end position="27"/>
    </location>
</feature>
<sequence length="161" mass="18566">MKIRKNNKSFIFAVIVVTITFTLFNIIKIVSRPKVAFIGDNDRPVTRIESPSGFMYYDDKLEMVAAQFGASIINNDNKAHRIIIKTDSSEYKEYNYIKSDFIILKTYIEDEYMEGTDYTPGNEITLEANEKKYLRFYAIAKHSGKGDRTRSGPPIEIEVLE</sequence>
<evidence type="ECO:0000256" key="1">
    <source>
        <dbReference type="SAM" id="Phobius"/>
    </source>
</evidence>
<keyword evidence="1" id="KW-0472">Membrane</keyword>
<proteinExistence type="predicted"/>
<keyword evidence="1" id="KW-0812">Transmembrane</keyword>
<dbReference type="EMBL" id="AEPW01000002">
    <property type="protein sequence ID" value="EFU77997.1"/>
    <property type="molecule type" value="Genomic_DNA"/>
</dbReference>
<dbReference type="eggNOG" id="ENOG5033TPT">
    <property type="taxonomic scope" value="Bacteria"/>
</dbReference>
<evidence type="ECO:0000313" key="2">
    <source>
        <dbReference type="EMBL" id="EFU77997.1"/>
    </source>
</evidence>
<name>E6LJK2_9FIRM</name>
<dbReference type="RefSeq" id="WP_008749910.1">
    <property type="nucleotide sequence ID" value="NZ_GL622296.1"/>
</dbReference>
<dbReference type="AlphaFoldDB" id="E6LJK2"/>
<accession>E6LJK2</accession>
<evidence type="ECO:0000313" key="3">
    <source>
        <dbReference type="Proteomes" id="UP000003434"/>
    </source>
</evidence>
<dbReference type="HOGENOM" id="CLU_1641611_0_0_9"/>
<protein>
    <submittedName>
        <fullName evidence="2">Uncharacterized protein</fullName>
    </submittedName>
</protein>
<keyword evidence="1" id="KW-1133">Transmembrane helix</keyword>
<dbReference type="Proteomes" id="UP000003434">
    <property type="component" value="Unassembled WGS sequence"/>
</dbReference>
<reference evidence="2 3" key="1">
    <citation type="submission" date="2010-12" db="EMBL/GenBank/DDBJ databases">
        <authorList>
            <person name="Muzny D."/>
            <person name="Qin X."/>
            <person name="Deng J."/>
            <person name="Jiang H."/>
            <person name="Liu Y."/>
            <person name="Qu J."/>
            <person name="Song X.-Z."/>
            <person name="Zhang L."/>
            <person name="Thornton R."/>
            <person name="Coyle M."/>
            <person name="Francisco L."/>
            <person name="Jackson L."/>
            <person name="Javaid M."/>
            <person name="Korchina V."/>
            <person name="Kovar C."/>
            <person name="Mata R."/>
            <person name="Mathew T."/>
            <person name="Ngo R."/>
            <person name="Nguyen L."/>
            <person name="Nguyen N."/>
            <person name="Okwuonu G."/>
            <person name="Ongeri F."/>
            <person name="Pham C."/>
            <person name="Simmons D."/>
            <person name="Wilczek-Boney K."/>
            <person name="Hale W."/>
            <person name="Jakkamsetti A."/>
            <person name="Pham P."/>
            <person name="Ruth R."/>
            <person name="San Lucas F."/>
            <person name="Warren J."/>
            <person name="Zhang J."/>
            <person name="Zhao Z."/>
            <person name="Zhou C."/>
            <person name="Zhu D."/>
            <person name="Lee S."/>
            <person name="Bess C."/>
            <person name="Blankenburg K."/>
            <person name="Forbes L."/>
            <person name="Fu Q."/>
            <person name="Gubbala S."/>
            <person name="Hirani K."/>
            <person name="Jayaseelan J.C."/>
            <person name="Lara F."/>
            <person name="Munidasa M."/>
            <person name="Palculict T."/>
            <person name="Patil S."/>
            <person name="Pu L.-L."/>
            <person name="Saada N."/>
            <person name="Tang L."/>
            <person name="Weissenberger G."/>
            <person name="Zhu Y."/>
            <person name="Hemphill L."/>
            <person name="Shang Y."/>
            <person name="Youmans B."/>
            <person name="Ayvaz T."/>
            <person name="Ross M."/>
            <person name="Santibanez J."/>
            <person name="Aqrawi P."/>
            <person name="Gross S."/>
            <person name="Joshi V."/>
            <person name="Fowler G."/>
            <person name="Nazareth L."/>
            <person name="Reid J."/>
            <person name="Worley K."/>
            <person name="Petrosino J."/>
            <person name="Highlander S."/>
            <person name="Gibbs R."/>
        </authorList>
    </citation>
    <scope>NUCLEOTIDE SEQUENCE [LARGE SCALE GENOMIC DNA]</scope>
    <source>
        <strain evidence="2 3">DSM 3986</strain>
    </source>
</reference>
<comment type="caution">
    <text evidence="2">The sequence shown here is derived from an EMBL/GenBank/DDBJ whole genome shotgun (WGS) entry which is preliminary data.</text>
</comment>
<organism evidence="2 3">
    <name type="scientific">Lachnoanaerobaculum saburreum DSM 3986</name>
    <dbReference type="NCBI Taxonomy" id="887325"/>
    <lineage>
        <taxon>Bacteria</taxon>
        <taxon>Bacillati</taxon>
        <taxon>Bacillota</taxon>
        <taxon>Clostridia</taxon>
        <taxon>Lachnospirales</taxon>
        <taxon>Lachnospiraceae</taxon>
        <taxon>Lachnoanaerobaculum</taxon>
    </lineage>
</organism>